<accession>A0A0B7AP37</accession>
<dbReference type="AlphaFoldDB" id="A0A0B7AP37"/>
<name>A0A0B7AP37_9EUPU</name>
<gene>
    <name evidence="1" type="primary">ORF127890</name>
</gene>
<dbReference type="EMBL" id="HACG01034901">
    <property type="protein sequence ID" value="CEK81766.1"/>
    <property type="molecule type" value="Transcribed_RNA"/>
</dbReference>
<protein>
    <submittedName>
        <fullName evidence="1">Uncharacterized protein</fullName>
    </submittedName>
</protein>
<evidence type="ECO:0000313" key="1">
    <source>
        <dbReference type="EMBL" id="CEK81766.1"/>
    </source>
</evidence>
<proteinExistence type="predicted"/>
<organism evidence="1">
    <name type="scientific">Arion vulgaris</name>
    <dbReference type="NCBI Taxonomy" id="1028688"/>
    <lineage>
        <taxon>Eukaryota</taxon>
        <taxon>Metazoa</taxon>
        <taxon>Spiralia</taxon>
        <taxon>Lophotrochozoa</taxon>
        <taxon>Mollusca</taxon>
        <taxon>Gastropoda</taxon>
        <taxon>Heterobranchia</taxon>
        <taxon>Euthyneura</taxon>
        <taxon>Panpulmonata</taxon>
        <taxon>Eupulmonata</taxon>
        <taxon>Stylommatophora</taxon>
        <taxon>Helicina</taxon>
        <taxon>Arionoidea</taxon>
        <taxon>Arionidae</taxon>
        <taxon>Arion</taxon>
    </lineage>
</organism>
<reference evidence="1" key="1">
    <citation type="submission" date="2014-12" db="EMBL/GenBank/DDBJ databases">
        <title>Insight into the proteome of Arion vulgaris.</title>
        <authorList>
            <person name="Aradska J."/>
            <person name="Bulat T."/>
            <person name="Smidak R."/>
            <person name="Sarate P."/>
            <person name="Gangsoo J."/>
            <person name="Sialana F."/>
            <person name="Bilban M."/>
            <person name="Lubec G."/>
        </authorList>
    </citation>
    <scope>NUCLEOTIDE SEQUENCE</scope>
    <source>
        <tissue evidence="1">Skin</tissue>
    </source>
</reference>
<sequence>MSWPYRSLGTKLAHQTCAKTQITYRPTKDLVSQAVGVYRTKKNYSTTDKESGS</sequence>